<gene>
    <name evidence="7" type="primary">Cni-K08B5.1</name>
    <name evidence="7" type="synonym">Cnig_chr_X.g22398</name>
    <name evidence="7" type="ORF">B9Z55_022398</name>
</gene>
<organism evidence="7 8">
    <name type="scientific">Caenorhabditis nigoni</name>
    <dbReference type="NCBI Taxonomy" id="1611254"/>
    <lineage>
        <taxon>Eukaryota</taxon>
        <taxon>Metazoa</taxon>
        <taxon>Ecdysozoa</taxon>
        <taxon>Nematoda</taxon>
        <taxon>Chromadorea</taxon>
        <taxon>Rhabditida</taxon>
        <taxon>Rhabditina</taxon>
        <taxon>Rhabditomorpha</taxon>
        <taxon>Rhabditoidea</taxon>
        <taxon>Rhabditidae</taxon>
        <taxon>Peloderinae</taxon>
        <taxon>Caenorhabditis</taxon>
    </lineage>
</organism>
<feature type="transmembrane region" description="Helical" evidence="6">
    <location>
        <begin position="64"/>
        <end position="88"/>
    </location>
</feature>
<dbReference type="EMBL" id="PDUG01000006">
    <property type="protein sequence ID" value="PIC15418.1"/>
    <property type="molecule type" value="Genomic_DNA"/>
</dbReference>
<feature type="region of interest" description="Disordered" evidence="5">
    <location>
        <begin position="337"/>
        <end position="373"/>
    </location>
</feature>
<evidence type="ECO:0000256" key="6">
    <source>
        <dbReference type="SAM" id="Phobius"/>
    </source>
</evidence>
<dbReference type="InterPro" id="IPR053286">
    <property type="entry name" value="Nematode_rcpt-like_srab"/>
</dbReference>
<reference evidence="8" key="1">
    <citation type="submission" date="2017-10" db="EMBL/GenBank/DDBJ databases">
        <title>Rapid genome shrinkage in a self-fertile nematode reveals novel sperm competition proteins.</title>
        <authorList>
            <person name="Yin D."/>
            <person name="Schwarz E.M."/>
            <person name="Thomas C.G."/>
            <person name="Felde R.L."/>
            <person name="Korf I.F."/>
            <person name="Cutter A.D."/>
            <person name="Schartner C.M."/>
            <person name="Ralston E.J."/>
            <person name="Meyer B.J."/>
            <person name="Haag E.S."/>
        </authorList>
    </citation>
    <scope>NUCLEOTIDE SEQUENCE [LARGE SCALE GENOMIC DNA]</scope>
    <source>
        <strain evidence="8">JU1422</strain>
    </source>
</reference>
<proteinExistence type="predicted"/>
<protein>
    <recommendedName>
        <fullName evidence="9">G-protein coupled receptors family 1 profile domain-containing protein</fullName>
    </recommendedName>
</protein>
<sequence length="373" mass="42262">MDKKYMNCTRCELCGTADVIYGSTFMEYSILFRLLTAPLATMGMGMLSATIVKTKGIHINTKVILLVLCISAIICNTGILVDCLYKFFISNVMPNYMQCDFQVFNPQYGIVIRHIEILGAMCLSTSSIALAVERTVATIFYRNYPSKPTLGSILAVIQILVSFIPIWNVHTPKQMYPYSPPELHAYKLYHSINMWQTILNVIAFFIFIILWIINYTRKKIIGNSHLQVVLARYNLHENMSTTHLMAPIIVVLCSIVFASELILILFTPVYNEDTVVTHQVLSEVIEFSFYPELQLTLIPIMFIALILVLITISKKLRDNFLLVSNLSICFPVKVHTTDSRSSSESSSSEGSSERIHWNRKIDGLSITTQGPKF</sequence>
<dbReference type="GO" id="GO:0016020">
    <property type="term" value="C:membrane"/>
    <property type="evidence" value="ECO:0007669"/>
    <property type="project" value="UniProtKB-SubCell"/>
</dbReference>
<feature type="transmembrane region" description="Helical" evidence="6">
    <location>
        <begin position="108"/>
        <end position="130"/>
    </location>
</feature>
<evidence type="ECO:0000256" key="5">
    <source>
        <dbReference type="SAM" id="MobiDB-lite"/>
    </source>
</evidence>
<feature type="transmembrane region" description="Helical" evidence="6">
    <location>
        <begin position="150"/>
        <end position="168"/>
    </location>
</feature>
<dbReference type="PANTHER" id="PTHR46561">
    <property type="entry name" value="SERPENTINE RECEPTOR, CLASS AB (CLASS A-LIKE)-RELATED"/>
    <property type="match status" value="1"/>
</dbReference>
<feature type="transmembrane region" description="Helical" evidence="6">
    <location>
        <begin position="244"/>
        <end position="266"/>
    </location>
</feature>
<keyword evidence="8" id="KW-1185">Reference proteome</keyword>
<name>A0A2G5SK37_9PELO</name>
<evidence type="ECO:0000256" key="2">
    <source>
        <dbReference type="ARBA" id="ARBA00022692"/>
    </source>
</evidence>
<feature type="compositionally biased region" description="Low complexity" evidence="5">
    <location>
        <begin position="339"/>
        <end position="350"/>
    </location>
</feature>
<evidence type="ECO:0000256" key="3">
    <source>
        <dbReference type="ARBA" id="ARBA00022989"/>
    </source>
</evidence>
<dbReference type="PANTHER" id="PTHR46561:SF15">
    <property type="entry name" value="G_PROTEIN_RECEP_F1_2 DOMAIN-CONTAINING PROTEIN"/>
    <property type="match status" value="1"/>
</dbReference>
<feature type="transmembrane region" description="Helical" evidence="6">
    <location>
        <begin position="30"/>
        <end position="52"/>
    </location>
</feature>
<comment type="subcellular location">
    <subcellularLocation>
        <location evidence="1">Membrane</location>
        <topology evidence="1">Multi-pass membrane protein</topology>
    </subcellularLocation>
</comment>
<evidence type="ECO:0000256" key="4">
    <source>
        <dbReference type="ARBA" id="ARBA00023136"/>
    </source>
</evidence>
<evidence type="ECO:0000256" key="1">
    <source>
        <dbReference type="ARBA" id="ARBA00004141"/>
    </source>
</evidence>
<evidence type="ECO:0000313" key="7">
    <source>
        <dbReference type="EMBL" id="PIC15418.1"/>
    </source>
</evidence>
<evidence type="ECO:0000313" key="8">
    <source>
        <dbReference type="Proteomes" id="UP000230233"/>
    </source>
</evidence>
<dbReference type="AlphaFoldDB" id="A0A2G5SK37"/>
<accession>A0A2G5SK37</accession>
<dbReference type="OrthoDB" id="5851392at2759"/>
<dbReference type="Pfam" id="PF10292">
    <property type="entry name" value="7TM_GPCR_Srab"/>
    <property type="match status" value="1"/>
</dbReference>
<feature type="transmembrane region" description="Helical" evidence="6">
    <location>
        <begin position="293"/>
        <end position="312"/>
    </location>
</feature>
<keyword evidence="3 6" id="KW-1133">Transmembrane helix</keyword>
<evidence type="ECO:0008006" key="9">
    <source>
        <dbReference type="Google" id="ProtNLM"/>
    </source>
</evidence>
<feature type="transmembrane region" description="Helical" evidence="6">
    <location>
        <begin position="188"/>
        <end position="213"/>
    </location>
</feature>
<keyword evidence="4 6" id="KW-0472">Membrane</keyword>
<comment type="caution">
    <text evidence="7">The sequence shown here is derived from an EMBL/GenBank/DDBJ whole genome shotgun (WGS) entry which is preliminary data.</text>
</comment>
<keyword evidence="2 6" id="KW-0812">Transmembrane</keyword>
<dbReference type="InterPro" id="IPR019408">
    <property type="entry name" value="7TM_GPCR_serpentine_rcpt_Srab"/>
</dbReference>
<dbReference type="Proteomes" id="UP000230233">
    <property type="component" value="Chromosome X"/>
</dbReference>
<feature type="compositionally biased region" description="Basic and acidic residues" evidence="5">
    <location>
        <begin position="351"/>
        <end position="362"/>
    </location>
</feature>